<dbReference type="EMBL" id="VWOX01000011">
    <property type="protein sequence ID" value="KAA5541079.1"/>
    <property type="molecule type" value="Genomic_DNA"/>
</dbReference>
<dbReference type="AlphaFoldDB" id="A0A5M6D5M6"/>
<dbReference type="NCBIfam" id="TIGR02532">
    <property type="entry name" value="IV_pilin_GFxxxE"/>
    <property type="match status" value="1"/>
</dbReference>
<name>A0A5M6D5M6_9BACT</name>
<protein>
    <submittedName>
        <fullName evidence="2">Prepilin-type N-terminal cleavage/methylation domain-containing protein</fullName>
    </submittedName>
</protein>
<dbReference type="SUPFAM" id="SSF54523">
    <property type="entry name" value="Pili subunits"/>
    <property type="match status" value="1"/>
</dbReference>
<keyword evidence="1" id="KW-1133">Transmembrane helix</keyword>
<sequence length="186" mass="20503">MDRVLHHERRRSTTRKQVLTVASRIASRRRGFSLIELVVVLVLMALLATLAAYSVRGVFQRQRLARGVEIIQQFDLALRRAARRQRSPISAQIDPAGRRILILEGSSRSREFSMPRRVRIDRLRLAGATGSAAADRIRVDGQGASPSYALRLASGAASRWVLVAGGTGQLVSVPKTSAVVQLLETR</sequence>
<dbReference type="InterPro" id="IPR045584">
    <property type="entry name" value="Pilin-like"/>
</dbReference>
<dbReference type="Proteomes" id="UP000324479">
    <property type="component" value="Unassembled WGS sequence"/>
</dbReference>
<evidence type="ECO:0000256" key="1">
    <source>
        <dbReference type="SAM" id="Phobius"/>
    </source>
</evidence>
<evidence type="ECO:0000313" key="3">
    <source>
        <dbReference type="Proteomes" id="UP000324479"/>
    </source>
</evidence>
<keyword evidence="1" id="KW-0812">Transmembrane</keyword>
<dbReference type="InterPro" id="IPR012902">
    <property type="entry name" value="N_methyl_site"/>
</dbReference>
<comment type="caution">
    <text evidence="2">The sequence shown here is derived from an EMBL/GenBank/DDBJ whole genome shotgun (WGS) entry which is preliminary data.</text>
</comment>
<reference evidence="2 3" key="1">
    <citation type="submission" date="2019-08" db="EMBL/GenBank/DDBJ databases">
        <authorList>
            <person name="Dhanesh K."/>
            <person name="Kumar G."/>
            <person name="Sasikala C."/>
            <person name="Venkata Ramana C."/>
        </authorList>
    </citation>
    <scope>NUCLEOTIDE SEQUENCE [LARGE SCALE GENOMIC DNA]</scope>
    <source>
        <strain evidence="2 3">JC645</strain>
    </source>
</reference>
<gene>
    <name evidence="2" type="ORF">FYK55_19495</name>
</gene>
<proteinExistence type="predicted"/>
<dbReference type="Gene3D" id="3.30.700.10">
    <property type="entry name" value="Glycoprotein, Type 4 Pilin"/>
    <property type="match status" value="1"/>
</dbReference>
<evidence type="ECO:0000313" key="2">
    <source>
        <dbReference type="EMBL" id="KAA5541079.1"/>
    </source>
</evidence>
<dbReference type="Pfam" id="PF07963">
    <property type="entry name" value="N_methyl"/>
    <property type="match status" value="1"/>
</dbReference>
<dbReference type="PROSITE" id="PS00409">
    <property type="entry name" value="PROKAR_NTER_METHYL"/>
    <property type="match status" value="1"/>
</dbReference>
<keyword evidence="3" id="KW-1185">Reference proteome</keyword>
<keyword evidence="1" id="KW-0472">Membrane</keyword>
<feature type="transmembrane region" description="Helical" evidence="1">
    <location>
        <begin position="34"/>
        <end position="55"/>
    </location>
</feature>
<organism evidence="2 3">
    <name type="scientific">Roseiconus nitratireducens</name>
    <dbReference type="NCBI Taxonomy" id="2605748"/>
    <lineage>
        <taxon>Bacteria</taxon>
        <taxon>Pseudomonadati</taxon>
        <taxon>Planctomycetota</taxon>
        <taxon>Planctomycetia</taxon>
        <taxon>Pirellulales</taxon>
        <taxon>Pirellulaceae</taxon>
        <taxon>Roseiconus</taxon>
    </lineage>
</organism>
<accession>A0A5M6D5M6</accession>